<dbReference type="Gene3D" id="2.40.50.140">
    <property type="entry name" value="Nucleic acid-binding proteins"/>
    <property type="match status" value="1"/>
</dbReference>
<protein>
    <submittedName>
        <fullName evidence="3">NfeD family protein</fullName>
    </submittedName>
</protein>
<feature type="compositionally biased region" description="Basic and acidic residues" evidence="1">
    <location>
        <begin position="163"/>
        <end position="177"/>
    </location>
</feature>
<feature type="transmembrane region" description="Helical" evidence="2">
    <location>
        <begin position="56"/>
        <end position="74"/>
    </location>
</feature>
<comment type="caution">
    <text evidence="3">The sequence shown here is derived from an EMBL/GenBank/DDBJ whole genome shotgun (WGS) entry which is preliminary data.</text>
</comment>
<dbReference type="InterPro" id="IPR052165">
    <property type="entry name" value="Membrane_assoc_protease"/>
</dbReference>
<evidence type="ECO:0000256" key="2">
    <source>
        <dbReference type="SAM" id="Phobius"/>
    </source>
</evidence>
<reference evidence="3 4" key="1">
    <citation type="journal article" date="2019" name="Int. J. Syst. Evol. Microbiol.">
        <title>The Global Catalogue of Microorganisms (GCM) 10K type strain sequencing project: providing services to taxonomists for standard genome sequencing and annotation.</title>
        <authorList>
            <consortium name="The Broad Institute Genomics Platform"/>
            <consortium name="The Broad Institute Genome Sequencing Center for Infectious Disease"/>
            <person name="Wu L."/>
            <person name="Ma J."/>
        </authorList>
    </citation>
    <scope>NUCLEOTIDE SEQUENCE [LARGE SCALE GENOMIC DNA]</scope>
    <source>
        <strain evidence="3 4">CGMCC 1.10390</strain>
    </source>
</reference>
<sequence length="190" mass="20297">MAPLLDVDLLPFLLFLAGTGLMILEALAPGAHFIVIGIALFVAGLIGMLFSPLGTAPAMAIMVLAIGLATLWVYREFDFYGGKGTGKTSSSDDLHGARATVTRTVTSTEGQVRVIEGGGFNPNYSARSEFGELPEGTEVIVTDPGGGNVLNVAPTDREDDIDRELRRERERRERDSSVESEGDNEDVEPA</sequence>
<feature type="transmembrane region" description="Helical" evidence="2">
    <location>
        <begin position="12"/>
        <end position="28"/>
    </location>
</feature>
<dbReference type="EMBL" id="JBHUDO010000003">
    <property type="protein sequence ID" value="MFD1647481.1"/>
    <property type="molecule type" value="Genomic_DNA"/>
</dbReference>
<dbReference type="Proteomes" id="UP001597034">
    <property type="component" value="Unassembled WGS sequence"/>
</dbReference>
<dbReference type="AlphaFoldDB" id="A0ABD6DMB1"/>
<feature type="region of interest" description="Disordered" evidence="1">
    <location>
        <begin position="139"/>
        <end position="190"/>
    </location>
</feature>
<dbReference type="RefSeq" id="WP_256400463.1">
    <property type="nucleotide sequence ID" value="NZ_JANHJR010000003.1"/>
</dbReference>
<feature type="compositionally biased region" description="Acidic residues" evidence="1">
    <location>
        <begin position="178"/>
        <end position="190"/>
    </location>
</feature>
<keyword evidence="4" id="KW-1185">Reference proteome</keyword>
<organism evidence="3 4">
    <name type="scientific">Haloarchaeobius litoreus</name>
    <dbReference type="NCBI Taxonomy" id="755306"/>
    <lineage>
        <taxon>Archaea</taxon>
        <taxon>Methanobacteriati</taxon>
        <taxon>Methanobacteriota</taxon>
        <taxon>Stenosarchaea group</taxon>
        <taxon>Halobacteria</taxon>
        <taxon>Halobacteriales</taxon>
        <taxon>Halorubellaceae</taxon>
        <taxon>Haloarchaeobius</taxon>
    </lineage>
</organism>
<evidence type="ECO:0000313" key="3">
    <source>
        <dbReference type="EMBL" id="MFD1647481.1"/>
    </source>
</evidence>
<keyword evidence="2" id="KW-0472">Membrane</keyword>
<dbReference type="InterPro" id="IPR012340">
    <property type="entry name" value="NA-bd_OB-fold"/>
</dbReference>
<evidence type="ECO:0000313" key="4">
    <source>
        <dbReference type="Proteomes" id="UP001597034"/>
    </source>
</evidence>
<name>A0ABD6DMB1_9EURY</name>
<dbReference type="PANTHER" id="PTHR33507:SF3">
    <property type="entry name" value="INNER MEMBRANE PROTEIN YBBJ"/>
    <property type="match status" value="1"/>
</dbReference>
<gene>
    <name evidence="3" type="ORF">ACFSBL_17465</name>
</gene>
<evidence type="ECO:0000256" key="1">
    <source>
        <dbReference type="SAM" id="MobiDB-lite"/>
    </source>
</evidence>
<proteinExistence type="predicted"/>
<dbReference type="PANTHER" id="PTHR33507">
    <property type="entry name" value="INNER MEMBRANE PROTEIN YBBJ"/>
    <property type="match status" value="1"/>
</dbReference>
<accession>A0ABD6DMB1</accession>
<keyword evidence="2" id="KW-1133">Transmembrane helix</keyword>
<feature type="transmembrane region" description="Helical" evidence="2">
    <location>
        <begin position="33"/>
        <end position="50"/>
    </location>
</feature>
<keyword evidence="2" id="KW-0812">Transmembrane</keyword>